<dbReference type="Pfam" id="PF00226">
    <property type="entry name" value="DnaJ"/>
    <property type="match status" value="1"/>
</dbReference>
<dbReference type="EMBL" id="JAQQAL010000011">
    <property type="protein sequence ID" value="MDC7226240.1"/>
    <property type="molecule type" value="Genomic_DNA"/>
</dbReference>
<dbReference type="AlphaFoldDB" id="A0AAJ1IBI5"/>
<feature type="domain" description="J" evidence="1">
    <location>
        <begin position="35"/>
        <end position="76"/>
    </location>
</feature>
<evidence type="ECO:0000313" key="2">
    <source>
        <dbReference type="EMBL" id="MDC7226240.1"/>
    </source>
</evidence>
<dbReference type="InterPro" id="IPR036869">
    <property type="entry name" value="J_dom_sf"/>
</dbReference>
<dbReference type="InterPro" id="IPR001623">
    <property type="entry name" value="DnaJ_domain"/>
</dbReference>
<organism evidence="2 3">
    <name type="scientific">Candidatus Thalassospirochaeta sargassi</name>
    <dbReference type="NCBI Taxonomy" id="3119039"/>
    <lineage>
        <taxon>Bacteria</taxon>
        <taxon>Pseudomonadati</taxon>
        <taxon>Spirochaetota</taxon>
        <taxon>Spirochaetia</taxon>
        <taxon>Spirochaetales</taxon>
        <taxon>Spirochaetaceae</taxon>
        <taxon>Candidatus Thalassospirochaeta</taxon>
    </lineage>
</organism>
<evidence type="ECO:0000259" key="1">
    <source>
        <dbReference type="Pfam" id="PF00226"/>
    </source>
</evidence>
<accession>A0AAJ1IBI5</accession>
<comment type="caution">
    <text evidence="2">The sequence shown here is derived from an EMBL/GenBank/DDBJ whole genome shotgun (WGS) entry which is preliminary data.</text>
</comment>
<sequence length="163" mass="18411">MTAVQDNKLAEACSILFGDSFAVDKSTIEYLQLSGIKHAFRERAKECHPDITGDGEPALQENFLKLKDAYDFLISAKSAPKTVGNPKNDEKTIPNRKLRLGEYLYYTGKISWKELIAAITWQRQNSDGNKSYLFGLYFIKKGILTSSELGFSVFKQSIHNSNY</sequence>
<dbReference type="Gene3D" id="1.10.287.110">
    <property type="entry name" value="DnaJ domain"/>
    <property type="match status" value="1"/>
</dbReference>
<proteinExistence type="predicted"/>
<protein>
    <submittedName>
        <fullName evidence="2">J domain-containing protein</fullName>
    </submittedName>
</protein>
<name>A0AAJ1IBI5_9SPIO</name>
<dbReference type="SUPFAM" id="SSF46565">
    <property type="entry name" value="Chaperone J-domain"/>
    <property type="match status" value="1"/>
</dbReference>
<gene>
    <name evidence="2" type="ORF">PQJ61_05705</name>
</gene>
<reference evidence="2 3" key="1">
    <citation type="submission" date="2022-12" db="EMBL/GenBank/DDBJ databases">
        <title>Metagenome assembled genome from gulf of manar.</title>
        <authorList>
            <person name="Kohli P."/>
            <person name="Pk S."/>
            <person name="Venkata Ramana C."/>
            <person name="Sasikala C."/>
        </authorList>
    </citation>
    <scope>NUCLEOTIDE SEQUENCE [LARGE SCALE GENOMIC DNA]</scope>
    <source>
        <strain evidence="2">JB008</strain>
    </source>
</reference>
<dbReference type="Proteomes" id="UP001221217">
    <property type="component" value="Unassembled WGS sequence"/>
</dbReference>
<dbReference type="CDD" id="cd06257">
    <property type="entry name" value="DnaJ"/>
    <property type="match status" value="1"/>
</dbReference>
<evidence type="ECO:0000313" key="3">
    <source>
        <dbReference type="Proteomes" id="UP001221217"/>
    </source>
</evidence>